<sequence length="108" mass="11068">MMSFQAENASARSPLMTPPSASIATLGTAGTSAPSCSTRSAAEGLCRRNCTPGCSTQSKSPCRSPKHSARGHANGIAVLLGMGHVTVREGTAALCCARHLFAQRSAYS</sequence>
<feature type="compositionally biased region" description="Polar residues" evidence="1">
    <location>
        <begin position="1"/>
        <end position="11"/>
    </location>
</feature>
<comment type="caution">
    <text evidence="2">The sequence shown here is derived from an EMBL/GenBank/DDBJ whole genome shotgun (WGS) entry which is preliminary data.</text>
</comment>
<organism evidence="2 3">
    <name type="scientific">Leishmania tarentolae</name>
    <name type="common">Sauroleishmania tarentolae</name>
    <dbReference type="NCBI Taxonomy" id="5689"/>
    <lineage>
        <taxon>Eukaryota</taxon>
        <taxon>Discoba</taxon>
        <taxon>Euglenozoa</taxon>
        <taxon>Kinetoplastea</taxon>
        <taxon>Metakinetoplastina</taxon>
        <taxon>Trypanosomatida</taxon>
        <taxon>Trypanosomatidae</taxon>
        <taxon>Leishmaniinae</taxon>
        <taxon>Leishmania</taxon>
        <taxon>lizard Leishmania</taxon>
    </lineage>
</organism>
<reference evidence="2" key="1">
    <citation type="submission" date="2019-11" db="EMBL/GenBank/DDBJ databases">
        <title>Leishmania tarentolae CDS.</title>
        <authorList>
            <person name="Goto Y."/>
            <person name="Yamagishi J."/>
        </authorList>
    </citation>
    <scope>NUCLEOTIDE SEQUENCE [LARGE SCALE GENOMIC DNA]</scope>
    <source>
        <strain evidence="2">Parrot Tar II</strain>
    </source>
</reference>
<feature type="compositionally biased region" description="Polar residues" evidence="1">
    <location>
        <begin position="19"/>
        <end position="38"/>
    </location>
</feature>
<keyword evidence="3" id="KW-1185">Reference proteome</keyword>
<evidence type="ECO:0000313" key="3">
    <source>
        <dbReference type="Proteomes" id="UP000419144"/>
    </source>
</evidence>
<dbReference type="AlphaFoldDB" id="A0A640K980"/>
<accession>A0A640K980</accession>
<protein>
    <submittedName>
        <fullName evidence="2">Uncharacterized protein</fullName>
    </submittedName>
</protein>
<gene>
    <name evidence="2" type="ORF">LtaPh_0901801</name>
</gene>
<name>A0A640K980_LEITA</name>
<evidence type="ECO:0000313" key="2">
    <source>
        <dbReference type="EMBL" id="GET86266.1"/>
    </source>
</evidence>
<proteinExistence type="predicted"/>
<dbReference type="EMBL" id="BLBS01000010">
    <property type="protein sequence ID" value="GET86266.1"/>
    <property type="molecule type" value="Genomic_DNA"/>
</dbReference>
<feature type="region of interest" description="Disordered" evidence="1">
    <location>
        <begin position="1"/>
        <end position="38"/>
    </location>
</feature>
<dbReference type="Proteomes" id="UP000419144">
    <property type="component" value="Unassembled WGS sequence"/>
</dbReference>
<evidence type="ECO:0000256" key="1">
    <source>
        <dbReference type="SAM" id="MobiDB-lite"/>
    </source>
</evidence>
<dbReference type="VEuPathDB" id="TriTrypDB:LtaPh_0901801"/>